<dbReference type="PROSITE" id="PS51257">
    <property type="entry name" value="PROKAR_LIPOPROTEIN"/>
    <property type="match status" value="1"/>
</dbReference>
<keyword evidence="1" id="KW-0732">Signal</keyword>
<proteinExistence type="predicted"/>
<feature type="chain" id="PRO_5027685509" evidence="1">
    <location>
        <begin position="24"/>
        <end position="179"/>
    </location>
</feature>
<dbReference type="AlphaFoldDB" id="A0A6S6PDA5"/>
<gene>
    <name evidence="2" type="ORF">AAJCM20276_02920</name>
</gene>
<dbReference type="EMBL" id="AP023326">
    <property type="protein sequence ID" value="BCI65668.1"/>
    <property type="molecule type" value="Genomic_DNA"/>
</dbReference>
<evidence type="ECO:0000313" key="2">
    <source>
        <dbReference type="EMBL" id="BCI65668.1"/>
    </source>
</evidence>
<feature type="signal peptide" evidence="1">
    <location>
        <begin position="1"/>
        <end position="23"/>
    </location>
</feature>
<accession>A0A6S6PDA5</accession>
<dbReference type="Proteomes" id="UP000515220">
    <property type="component" value="Chromosome"/>
</dbReference>
<name>A0A6S6PDA5_ACEAC</name>
<evidence type="ECO:0000313" key="3">
    <source>
        <dbReference type="Proteomes" id="UP000515220"/>
    </source>
</evidence>
<protein>
    <submittedName>
        <fullName evidence="2">Uncharacterized protein</fullName>
    </submittedName>
</protein>
<dbReference type="InterPro" id="IPR006311">
    <property type="entry name" value="TAT_signal"/>
</dbReference>
<sequence length="179" mass="17791">MSSLSRRSLLRAGLLASGAGAMASLTACTVTSSGGDTTYSVNVTKILSIISSIESGLTQMVNSTTVSSVIGTDNTAKITAAITKVSTVTAEVAAAAASSVTLTVAKNWIATAESAASAAITILQAFQSQLPTSVNTMVQAVATLLPALEALISSVSATVKTALSPAEAQTIIARGLQAS</sequence>
<evidence type="ECO:0000256" key="1">
    <source>
        <dbReference type="SAM" id="SignalP"/>
    </source>
</evidence>
<reference evidence="2 3" key="1">
    <citation type="submission" date="2020-07" db="EMBL/GenBank/DDBJ databases">
        <title>Complete Genome Sequence of an acetic acid bacterium, Acetobacter aceti JCM20276.</title>
        <authorList>
            <person name="Hirose Y."/>
            <person name="Mihara H."/>
        </authorList>
    </citation>
    <scope>NUCLEOTIDE SEQUENCE [LARGE SCALE GENOMIC DNA]</scope>
    <source>
        <strain evidence="2 3">JCM20276</strain>
    </source>
</reference>
<dbReference type="RefSeq" id="WP_018308083.1">
    <property type="nucleotide sequence ID" value="NZ_AP023326.1"/>
</dbReference>
<organism evidence="2 3">
    <name type="scientific">Acetobacter aceti</name>
    <dbReference type="NCBI Taxonomy" id="435"/>
    <lineage>
        <taxon>Bacteria</taxon>
        <taxon>Pseudomonadati</taxon>
        <taxon>Pseudomonadota</taxon>
        <taxon>Alphaproteobacteria</taxon>
        <taxon>Acetobacterales</taxon>
        <taxon>Acetobacteraceae</taxon>
        <taxon>Acetobacter</taxon>
        <taxon>Acetobacter subgen. Acetobacter</taxon>
    </lineage>
</organism>
<dbReference type="PROSITE" id="PS51318">
    <property type="entry name" value="TAT"/>
    <property type="match status" value="1"/>
</dbReference>